<keyword evidence="1" id="KW-0472">Membrane</keyword>
<dbReference type="Proteomes" id="UP001589733">
    <property type="component" value="Unassembled WGS sequence"/>
</dbReference>
<keyword evidence="1" id="KW-1133">Transmembrane helix</keyword>
<protein>
    <submittedName>
        <fullName evidence="2">Uncharacterized protein</fullName>
    </submittedName>
</protein>
<name>A0ABV6B5X7_9DEIO</name>
<keyword evidence="3" id="KW-1185">Reference proteome</keyword>
<accession>A0ABV6B5X7</accession>
<evidence type="ECO:0000313" key="2">
    <source>
        <dbReference type="EMBL" id="MFB9995169.1"/>
    </source>
</evidence>
<keyword evidence="1" id="KW-0812">Transmembrane</keyword>
<dbReference type="RefSeq" id="WP_380016842.1">
    <property type="nucleotide sequence ID" value="NZ_JBHLYR010000084.1"/>
</dbReference>
<feature type="transmembrane region" description="Helical" evidence="1">
    <location>
        <begin position="20"/>
        <end position="39"/>
    </location>
</feature>
<organism evidence="2 3">
    <name type="scientific">Deinococcus oregonensis</name>
    <dbReference type="NCBI Taxonomy" id="1805970"/>
    <lineage>
        <taxon>Bacteria</taxon>
        <taxon>Thermotogati</taxon>
        <taxon>Deinococcota</taxon>
        <taxon>Deinococci</taxon>
        <taxon>Deinococcales</taxon>
        <taxon>Deinococcaceae</taxon>
        <taxon>Deinococcus</taxon>
    </lineage>
</organism>
<sequence length="115" mass="12610">MTHFSPQSSAVPLRHSSTRVLFAHASAAFLQVAPLHSLIDRARRGAMLAAFERFLGAGLSGGVPLLAYTRLTGEAWIRNLPEAERAEAAVLLADFRAYLRDWGWLDSARPVNLPD</sequence>
<proteinExistence type="predicted"/>
<dbReference type="EMBL" id="JBHLYR010000084">
    <property type="protein sequence ID" value="MFB9995169.1"/>
    <property type="molecule type" value="Genomic_DNA"/>
</dbReference>
<reference evidence="2 3" key="1">
    <citation type="submission" date="2024-09" db="EMBL/GenBank/DDBJ databases">
        <authorList>
            <person name="Sun Q."/>
            <person name="Mori K."/>
        </authorList>
    </citation>
    <scope>NUCLEOTIDE SEQUENCE [LARGE SCALE GENOMIC DNA]</scope>
    <source>
        <strain evidence="2 3">JCM 13503</strain>
    </source>
</reference>
<comment type="caution">
    <text evidence="2">The sequence shown here is derived from an EMBL/GenBank/DDBJ whole genome shotgun (WGS) entry which is preliminary data.</text>
</comment>
<evidence type="ECO:0000313" key="3">
    <source>
        <dbReference type="Proteomes" id="UP001589733"/>
    </source>
</evidence>
<gene>
    <name evidence="2" type="ORF">ACFFLM_24800</name>
</gene>
<evidence type="ECO:0000256" key="1">
    <source>
        <dbReference type="SAM" id="Phobius"/>
    </source>
</evidence>